<dbReference type="OrthoDB" id="2129491at2759"/>
<dbReference type="SUPFAM" id="SSF55347">
    <property type="entry name" value="Glyceraldehyde-3-phosphate dehydrogenase-like, C-terminal domain"/>
    <property type="match status" value="1"/>
</dbReference>
<feature type="domain" description="GFO/IDH/MocA-like oxidoreductase" evidence="3">
    <location>
        <begin position="23"/>
        <end position="158"/>
    </location>
</feature>
<evidence type="ECO:0000256" key="2">
    <source>
        <dbReference type="ARBA" id="ARBA00023002"/>
    </source>
</evidence>
<comment type="similarity">
    <text evidence="1">Belongs to the Gfo/Idh/MocA family.</text>
</comment>
<dbReference type="AlphaFoldDB" id="A0A0N0NJ64"/>
<keyword evidence="2" id="KW-0560">Oxidoreductase</keyword>
<dbReference type="Gene3D" id="3.30.360.10">
    <property type="entry name" value="Dihydrodipicolinate Reductase, domain 2"/>
    <property type="match status" value="1"/>
</dbReference>
<dbReference type="GO" id="GO:0016491">
    <property type="term" value="F:oxidoreductase activity"/>
    <property type="evidence" value="ECO:0007669"/>
    <property type="project" value="UniProtKB-KW"/>
</dbReference>
<evidence type="ECO:0000313" key="5">
    <source>
        <dbReference type="Proteomes" id="UP000038010"/>
    </source>
</evidence>
<accession>A0A0N0NJ64</accession>
<dbReference type="InterPro" id="IPR055170">
    <property type="entry name" value="GFO_IDH_MocA-like_dom"/>
</dbReference>
<keyword evidence="5" id="KW-1185">Reference proteome</keyword>
<evidence type="ECO:0000256" key="1">
    <source>
        <dbReference type="ARBA" id="ARBA00010928"/>
    </source>
</evidence>
<comment type="caution">
    <text evidence="4">The sequence shown here is derived from an EMBL/GenBank/DDBJ whole genome shotgun (WGS) entry which is preliminary data.</text>
</comment>
<reference evidence="4 5" key="1">
    <citation type="submission" date="2015-06" db="EMBL/GenBank/DDBJ databases">
        <title>Draft genome of the ant-associated black yeast Phialophora attae CBS 131958.</title>
        <authorList>
            <person name="Moreno L.F."/>
            <person name="Stielow B.J."/>
            <person name="de Hoog S."/>
            <person name="Vicente V.A."/>
            <person name="Weiss V.A."/>
            <person name="de Vries M."/>
            <person name="Cruz L.M."/>
            <person name="Souza E.M."/>
        </authorList>
    </citation>
    <scope>NUCLEOTIDE SEQUENCE [LARGE SCALE GENOMIC DNA]</scope>
    <source>
        <strain evidence="4 5">CBS 131958</strain>
    </source>
</reference>
<dbReference type="EMBL" id="LFJN01000032">
    <property type="protein sequence ID" value="KPI36249.1"/>
    <property type="molecule type" value="Genomic_DNA"/>
</dbReference>
<organism evidence="4 5">
    <name type="scientific">Cyphellophora attinorum</name>
    <dbReference type="NCBI Taxonomy" id="1664694"/>
    <lineage>
        <taxon>Eukaryota</taxon>
        <taxon>Fungi</taxon>
        <taxon>Dikarya</taxon>
        <taxon>Ascomycota</taxon>
        <taxon>Pezizomycotina</taxon>
        <taxon>Eurotiomycetes</taxon>
        <taxon>Chaetothyriomycetidae</taxon>
        <taxon>Chaetothyriales</taxon>
        <taxon>Cyphellophoraceae</taxon>
        <taxon>Cyphellophora</taxon>
    </lineage>
</organism>
<dbReference type="PANTHER" id="PTHR22604">
    <property type="entry name" value="OXIDOREDUCTASES"/>
    <property type="match status" value="1"/>
</dbReference>
<dbReference type="GeneID" id="28739627"/>
<name>A0A0N0NJ64_9EURO</name>
<dbReference type="InterPro" id="IPR050984">
    <property type="entry name" value="Gfo/Idh/MocA_domain"/>
</dbReference>
<protein>
    <submittedName>
        <fullName evidence="4">Trans-1,2-dihydrobenzene-1,2-diol dehydrogenase</fullName>
    </submittedName>
</protein>
<sequence length="271" mass="30107">MTPEIANWLGQAWIRYFPLSIYVRELVSSGRLGKVSRVFADLSNANKLEESIEDSHRMVSPDLAGGALLDLGFYSLTWIFQTLYSTQGDDAVKPQVLSSMQKYRLGTDEMTTVLLTFPRSEGGDAHGIATTSIRVASDPDGKRTAGPCVRIQGDRGEVQVFPPAYRPTRTKLVLQDGTVDEKVWEVPGVGPGSGWYNGFAPANDWNAEGEGHGMFWEADECALALRDGRKEGRFESLDESIAIMQVMDEVRQQHGMTYPERIETTEYPVHV</sequence>
<dbReference type="VEuPathDB" id="FungiDB:AB675_7383"/>
<proteinExistence type="inferred from homology"/>
<gene>
    <name evidence="4" type="ORF">AB675_7383</name>
</gene>
<evidence type="ECO:0000259" key="3">
    <source>
        <dbReference type="Pfam" id="PF22725"/>
    </source>
</evidence>
<dbReference type="Proteomes" id="UP000038010">
    <property type="component" value="Unassembled WGS sequence"/>
</dbReference>
<evidence type="ECO:0000313" key="4">
    <source>
        <dbReference type="EMBL" id="KPI36249.1"/>
    </source>
</evidence>
<dbReference type="Pfam" id="PF22725">
    <property type="entry name" value="GFO_IDH_MocA_C3"/>
    <property type="match status" value="1"/>
</dbReference>
<dbReference type="STRING" id="1664694.A0A0N0NJ64"/>
<dbReference type="RefSeq" id="XP_017996212.1">
    <property type="nucleotide sequence ID" value="XM_018147747.1"/>
</dbReference>
<dbReference type="PANTHER" id="PTHR22604:SF115">
    <property type="entry name" value="DIHYDRODIOL DEHYDROGENASE, PUTATIVE (AFU_ORTHOLOGUE AFUA_1G07520)-RELATED"/>
    <property type="match status" value="1"/>
</dbReference>